<evidence type="ECO:0000256" key="2">
    <source>
        <dbReference type="ARBA" id="ARBA00007639"/>
    </source>
</evidence>
<protein>
    <recommendedName>
        <fullName evidence="4">Periplasmic binding protein domain-containing protein</fullName>
    </recommendedName>
</protein>
<accession>A0A0J1CM19</accession>
<keyword evidence="6" id="KW-1185">Reference proteome</keyword>
<evidence type="ECO:0000256" key="3">
    <source>
        <dbReference type="ARBA" id="ARBA00022729"/>
    </source>
</evidence>
<evidence type="ECO:0000313" key="6">
    <source>
        <dbReference type="Proteomes" id="UP000035963"/>
    </source>
</evidence>
<dbReference type="InterPro" id="IPR025997">
    <property type="entry name" value="SBP_2_dom"/>
</dbReference>
<comment type="subcellular location">
    <subcellularLocation>
        <location evidence="1">Periplasm</location>
    </subcellularLocation>
</comment>
<proteinExistence type="inferred from homology"/>
<dbReference type="GO" id="GO:0030288">
    <property type="term" value="C:outer membrane-bounded periplasmic space"/>
    <property type="evidence" value="ECO:0007669"/>
    <property type="project" value="TreeGrafter"/>
</dbReference>
<dbReference type="InterPro" id="IPR028082">
    <property type="entry name" value="Peripla_BP_I"/>
</dbReference>
<dbReference type="Proteomes" id="UP000035963">
    <property type="component" value="Unassembled WGS sequence"/>
</dbReference>
<dbReference type="AlphaFoldDB" id="A0A0J1CM19"/>
<evidence type="ECO:0000259" key="4">
    <source>
        <dbReference type="Pfam" id="PF13407"/>
    </source>
</evidence>
<evidence type="ECO:0000313" key="5">
    <source>
        <dbReference type="EMBL" id="KLU21835.1"/>
    </source>
</evidence>
<dbReference type="Pfam" id="PF13407">
    <property type="entry name" value="Peripla_BP_4"/>
    <property type="match status" value="1"/>
</dbReference>
<dbReference type="CDD" id="cd19995">
    <property type="entry name" value="PBP1_ABC_xylose_binding-like"/>
    <property type="match status" value="1"/>
</dbReference>
<comment type="caution">
    <text evidence="5">The sequence shown here is derived from an EMBL/GenBank/DDBJ whole genome shotgun (WGS) entry which is preliminary data.</text>
</comment>
<name>A0A0J1CM19_9BURK</name>
<reference evidence="5 6" key="1">
    <citation type="journal article" date="2015" name="Genome Announc.">
        <title>Draft Genome Sequence of Burkholderia sp. Strain PML1(12), an Ectomycorrhizosphere-Inhabiting Bacterium with Effective Mineral-Weathering Ability.</title>
        <authorList>
            <person name="Uroz S."/>
            <person name="Oger P."/>
        </authorList>
    </citation>
    <scope>NUCLEOTIDE SEQUENCE [LARGE SCALE GENOMIC DNA]</scope>
    <source>
        <strain evidence="6">PML1(12)</strain>
    </source>
</reference>
<dbReference type="PATRIC" id="fig|908627.4.peg.7568"/>
<dbReference type="GO" id="GO:0030246">
    <property type="term" value="F:carbohydrate binding"/>
    <property type="evidence" value="ECO:0007669"/>
    <property type="project" value="TreeGrafter"/>
</dbReference>
<evidence type="ECO:0000256" key="1">
    <source>
        <dbReference type="ARBA" id="ARBA00004418"/>
    </source>
</evidence>
<comment type="similarity">
    <text evidence="2">Belongs to the bacterial solute-binding protein 2 family.</text>
</comment>
<dbReference type="Gene3D" id="3.40.50.2300">
    <property type="match status" value="2"/>
</dbReference>
<dbReference type="EMBL" id="AEJF01000200">
    <property type="protein sequence ID" value="KLU21835.1"/>
    <property type="molecule type" value="Genomic_DNA"/>
</dbReference>
<organism evidence="5 6">
    <name type="scientific">Caballeronia mineralivorans PML1(12)</name>
    <dbReference type="NCBI Taxonomy" id="908627"/>
    <lineage>
        <taxon>Bacteria</taxon>
        <taxon>Pseudomonadati</taxon>
        <taxon>Pseudomonadota</taxon>
        <taxon>Betaproteobacteria</taxon>
        <taxon>Burkholderiales</taxon>
        <taxon>Burkholderiaceae</taxon>
        <taxon>Caballeronia</taxon>
    </lineage>
</organism>
<gene>
    <name evidence="5" type="ORF">EOS_33825</name>
</gene>
<dbReference type="SUPFAM" id="SSF53822">
    <property type="entry name" value="Periplasmic binding protein-like I"/>
    <property type="match status" value="1"/>
</dbReference>
<dbReference type="PANTHER" id="PTHR30036">
    <property type="entry name" value="D-XYLOSE-BINDING PERIPLASMIC PROTEIN"/>
    <property type="match status" value="1"/>
</dbReference>
<dbReference type="PANTHER" id="PTHR30036:SF1">
    <property type="entry name" value="D-XYLOSE-BINDING PERIPLASMIC PROTEIN"/>
    <property type="match status" value="1"/>
</dbReference>
<keyword evidence="3" id="KW-0732">Signal</keyword>
<dbReference type="InterPro" id="IPR050555">
    <property type="entry name" value="Bact_Solute-Bind_Prot2"/>
</dbReference>
<sequence length="344" mass="36369">MLMVATTFTSSNVMAADAKTIAMLMPNTADVRFDKIDGPQFQKEVKRLCPSCNVIISNAQGDASRQQSQAEAAMTQGADVLVIDPFDGGAMRNVVVTARQKNIPVISYDSLIADAPISYYVSFDAKQVGEQLAQSLVDRMKQIGTSSKCVVSIRGDVSDHNEEAFWAGSLPVFKKAGSKLCFDSTTPGWSSSKAQAAMDQAITKIGVKEIGGVYSMADGLSAGIVASFVNTGVKDFPPITGQNGDVAALQQILAGRMYMTVWKNSITLAQTAANMAVAVVQGKTPETTSSIENGGDKVPAILIKTVVVTKENLKDTIVAAKYVDVAALCKGDYVKDCQAAGISQ</sequence>
<feature type="domain" description="Periplasmic binding protein" evidence="4">
    <location>
        <begin position="21"/>
        <end position="283"/>
    </location>
</feature>